<evidence type="ECO:0000313" key="7">
    <source>
        <dbReference type="Proteomes" id="UP000664779"/>
    </source>
</evidence>
<evidence type="ECO:0000256" key="2">
    <source>
        <dbReference type="SAM" id="Phobius"/>
    </source>
</evidence>
<feature type="transmembrane region" description="Helical" evidence="2">
    <location>
        <begin position="244"/>
        <end position="263"/>
    </location>
</feature>
<sequence length="655" mass="69259">MRMTLIARRVICLLAVLLGCALLSTRADANEAITNFHAAIDVAEDGTLTVTEEITVQAEGDQIRRGIYRDLPLIFEMASGRKARAGFELVSVERDGASEPYRVERSGDGVRIYIGDSDVFLEPGLYRYTITYLTTRQIRFFDSHDEVYWNVTGNLWGFPINKASAQVTLPAGVTASRWDGYTGAYGQTGKDFRSESRSGSHQVYFETTRPLAPRQGLTIVVAMPKGAVVPPTEADEIGWLLSDYSAEIAGAFGLLVVLGYYVFAWGRVGRDPPAGVIYPRFEAPEGISPALASYIEDRGFAGQGWTALSAACISLAVKGKLVLEQLSDGLRLELVQGGGTAGPWGGKPVSADELPSGEAAVLRFLDRQGGAFSVNKDNGPSVVLLGNSFRSAIEKESRQRYFKSNLVFSAIGVLFSLLAVVGIINFGDVSGDEIAITLPLMIIGTVASCMLITVVNSLSGSRSLLQRVGSIMGLFFVLIVLLVLGGASAVAAFSEGSLLTLVAVLIVATNVFFIALMGAPTALGRSVLDAIEGLKLYLEVAEAERMNMEGVPRMSPDHFEHLLPYAVALGVEKPWAETFASWLRTATPAEGTSYQPRWSRGAGFDAHNIAGALSGTTGALASSFSSSVPAPKSSSSGFSGGSSGGGGGGGGGGGW</sequence>
<feature type="region of interest" description="Disordered" evidence="1">
    <location>
        <begin position="631"/>
        <end position="655"/>
    </location>
</feature>
<dbReference type="EMBL" id="JAFLNF010000004">
    <property type="protein sequence ID" value="MBO0345958.1"/>
    <property type="molecule type" value="Genomic_DNA"/>
</dbReference>
<dbReference type="RefSeq" id="WP_206940967.1">
    <property type="nucleotide sequence ID" value="NZ_JAFLNF010000004.1"/>
</dbReference>
<feature type="domain" description="Predicted membrane protein YciQ-like C-terminal" evidence="5">
    <location>
        <begin position="280"/>
        <end position="453"/>
    </location>
</feature>
<keyword evidence="2" id="KW-0472">Membrane</keyword>
<dbReference type="Proteomes" id="UP000664779">
    <property type="component" value="Unassembled WGS sequence"/>
</dbReference>
<feature type="transmembrane region" description="Helical" evidence="2">
    <location>
        <begin position="471"/>
        <end position="492"/>
    </location>
</feature>
<feature type="compositionally biased region" description="Gly residues" evidence="1">
    <location>
        <begin position="638"/>
        <end position="655"/>
    </location>
</feature>
<dbReference type="AlphaFoldDB" id="A0A939EP51"/>
<dbReference type="InterPro" id="IPR018702">
    <property type="entry name" value="DUF2207"/>
</dbReference>
<protein>
    <submittedName>
        <fullName evidence="6">DUF2207 domain-containing protein</fullName>
    </submittedName>
</protein>
<proteinExistence type="predicted"/>
<feature type="chain" id="PRO_5036784451" evidence="3">
    <location>
        <begin position="30"/>
        <end position="655"/>
    </location>
</feature>
<feature type="transmembrane region" description="Helical" evidence="2">
    <location>
        <begin position="436"/>
        <end position="459"/>
    </location>
</feature>
<comment type="caution">
    <text evidence="6">The sequence shown here is derived from an EMBL/GenBank/DDBJ whole genome shotgun (WGS) entry which is preliminary data.</text>
</comment>
<evidence type="ECO:0000259" key="4">
    <source>
        <dbReference type="Pfam" id="PF09972"/>
    </source>
</evidence>
<keyword evidence="7" id="KW-1185">Reference proteome</keyword>
<feature type="transmembrane region" description="Helical" evidence="2">
    <location>
        <begin position="405"/>
        <end position="424"/>
    </location>
</feature>
<feature type="signal peptide" evidence="3">
    <location>
        <begin position="1"/>
        <end position="29"/>
    </location>
</feature>
<dbReference type="InterPro" id="IPR048389">
    <property type="entry name" value="YciQ-like_C"/>
</dbReference>
<dbReference type="Pfam" id="PF20990">
    <property type="entry name" value="DUF2207_C"/>
    <property type="match status" value="2"/>
</dbReference>
<evidence type="ECO:0000313" key="6">
    <source>
        <dbReference type="EMBL" id="MBO0345958.1"/>
    </source>
</evidence>
<dbReference type="PROSITE" id="PS51257">
    <property type="entry name" value="PROKAR_LIPOPROTEIN"/>
    <property type="match status" value="1"/>
</dbReference>
<reference evidence="6" key="1">
    <citation type="submission" date="2021-03" db="EMBL/GenBank/DDBJ databases">
        <title>Roseibium sp. CAU 1637 isolated from Incheon.</title>
        <authorList>
            <person name="Kim W."/>
        </authorList>
    </citation>
    <scope>NUCLEOTIDE SEQUENCE</scope>
    <source>
        <strain evidence="6">CAU 1637</strain>
    </source>
</reference>
<evidence type="ECO:0000259" key="5">
    <source>
        <dbReference type="Pfam" id="PF20990"/>
    </source>
</evidence>
<feature type="transmembrane region" description="Helical" evidence="2">
    <location>
        <begin position="498"/>
        <end position="519"/>
    </location>
</feature>
<keyword evidence="3" id="KW-0732">Signal</keyword>
<name>A0A939EP51_9HYPH</name>
<organism evidence="6 7">
    <name type="scientific">Roseibium limicola</name>
    <dbReference type="NCBI Taxonomy" id="2816037"/>
    <lineage>
        <taxon>Bacteria</taxon>
        <taxon>Pseudomonadati</taxon>
        <taxon>Pseudomonadota</taxon>
        <taxon>Alphaproteobacteria</taxon>
        <taxon>Hyphomicrobiales</taxon>
        <taxon>Stappiaceae</taxon>
        <taxon>Roseibium</taxon>
    </lineage>
</organism>
<feature type="domain" description="DUF2207" evidence="4">
    <location>
        <begin position="33"/>
        <end position="223"/>
    </location>
</feature>
<gene>
    <name evidence="6" type="ORF">J0X15_12060</name>
</gene>
<keyword evidence="2" id="KW-0812">Transmembrane</keyword>
<evidence type="ECO:0000256" key="1">
    <source>
        <dbReference type="SAM" id="MobiDB-lite"/>
    </source>
</evidence>
<feature type="domain" description="Predicted membrane protein YciQ-like C-terminal" evidence="5">
    <location>
        <begin position="467"/>
        <end position="579"/>
    </location>
</feature>
<accession>A0A939EP51</accession>
<keyword evidence="2" id="KW-1133">Transmembrane helix</keyword>
<dbReference type="Pfam" id="PF09972">
    <property type="entry name" value="DUF2207"/>
    <property type="match status" value="1"/>
</dbReference>
<evidence type="ECO:0000256" key="3">
    <source>
        <dbReference type="SAM" id="SignalP"/>
    </source>
</evidence>